<dbReference type="AlphaFoldDB" id="A0AA88YDJ5"/>
<keyword evidence="3" id="KW-1185">Reference proteome</keyword>
<dbReference type="GO" id="GO:0005634">
    <property type="term" value="C:nucleus"/>
    <property type="evidence" value="ECO:0007669"/>
    <property type="project" value="TreeGrafter"/>
</dbReference>
<proteinExistence type="predicted"/>
<evidence type="ECO:0000256" key="1">
    <source>
        <dbReference type="SAM" id="MobiDB-lite"/>
    </source>
</evidence>
<accession>A0AA88YDJ5</accession>
<evidence type="ECO:0000313" key="2">
    <source>
        <dbReference type="EMBL" id="KAK3097398.1"/>
    </source>
</evidence>
<feature type="region of interest" description="Disordered" evidence="1">
    <location>
        <begin position="108"/>
        <end position="151"/>
    </location>
</feature>
<dbReference type="PROSITE" id="PS50143">
    <property type="entry name" value="BIR_REPEAT_2"/>
    <property type="match status" value="2"/>
</dbReference>
<feature type="compositionally biased region" description="Low complexity" evidence="1">
    <location>
        <begin position="137"/>
        <end position="148"/>
    </location>
</feature>
<dbReference type="InterPro" id="IPR050784">
    <property type="entry name" value="IAP"/>
</dbReference>
<dbReference type="Proteomes" id="UP001186944">
    <property type="component" value="Unassembled WGS sequence"/>
</dbReference>
<gene>
    <name evidence="2" type="ORF">FSP39_009308</name>
</gene>
<dbReference type="Pfam" id="PF00653">
    <property type="entry name" value="BIR"/>
    <property type="match status" value="2"/>
</dbReference>
<feature type="compositionally biased region" description="Basic and acidic residues" evidence="1">
    <location>
        <begin position="349"/>
        <end position="361"/>
    </location>
</feature>
<dbReference type="SUPFAM" id="SSF57924">
    <property type="entry name" value="Inhibitor of apoptosis (IAP) repeat"/>
    <property type="match status" value="2"/>
</dbReference>
<comment type="caution">
    <text evidence="2">The sequence shown here is derived from an EMBL/GenBank/DDBJ whole genome shotgun (WGS) entry which is preliminary data.</text>
</comment>
<sequence length="367" mass="41157">MRSQLIRLSTFHNYQNDRVSSLRLAEAGFFYTGHGNDVECYACGIRLGDVSSDGPRELHLQMNPNCPHYQPGTANIPFAHPNEYNDDHTFVPEDTSQGSAELPNIGATQGIECTGARHDDRNGRRNIDQTQNKHRQSSTSTHTSSDSSPYVPEIRPSVTTFGLTVFPYFLTISLRRQSFESSAWTALRRQLTPQRMAEAGLFYTGKYDIVRCFHCGIGFQDLNDEDPFTVHARWSPRCAYLISIKGAAFIQGVQEISNSNPPIIRVNGDNPESTQEQVTRSTSSWVRVRTGICHFYVCLPTVVITFEAIGVYDQKDICQTMSSLRKEGISNKARLRSTNSNTPNTPSENTEKTHTARDKLGTAKHRT</sequence>
<organism evidence="2 3">
    <name type="scientific">Pinctada imbricata</name>
    <name type="common">Atlantic pearl-oyster</name>
    <name type="synonym">Pinctada martensii</name>
    <dbReference type="NCBI Taxonomy" id="66713"/>
    <lineage>
        <taxon>Eukaryota</taxon>
        <taxon>Metazoa</taxon>
        <taxon>Spiralia</taxon>
        <taxon>Lophotrochozoa</taxon>
        <taxon>Mollusca</taxon>
        <taxon>Bivalvia</taxon>
        <taxon>Autobranchia</taxon>
        <taxon>Pteriomorphia</taxon>
        <taxon>Pterioida</taxon>
        <taxon>Pterioidea</taxon>
        <taxon>Pteriidae</taxon>
        <taxon>Pinctada</taxon>
    </lineage>
</organism>
<dbReference type="GO" id="GO:0051726">
    <property type="term" value="P:regulation of cell cycle"/>
    <property type="evidence" value="ECO:0007669"/>
    <property type="project" value="TreeGrafter"/>
</dbReference>
<protein>
    <submittedName>
        <fullName evidence="2">Uncharacterized protein</fullName>
    </submittedName>
</protein>
<dbReference type="GO" id="GO:0005737">
    <property type="term" value="C:cytoplasm"/>
    <property type="evidence" value="ECO:0007669"/>
    <property type="project" value="TreeGrafter"/>
</dbReference>
<feature type="compositionally biased region" description="Low complexity" evidence="1">
    <location>
        <begin position="337"/>
        <end position="348"/>
    </location>
</feature>
<dbReference type="CDD" id="cd00022">
    <property type="entry name" value="BIR"/>
    <property type="match status" value="2"/>
</dbReference>
<dbReference type="PANTHER" id="PTHR10044:SF139">
    <property type="entry name" value="DEATH-ASSOCIATED INHIBITOR OF APOPTOSIS 2"/>
    <property type="match status" value="1"/>
</dbReference>
<dbReference type="EMBL" id="VSWD01000007">
    <property type="protein sequence ID" value="KAK3097398.1"/>
    <property type="molecule type" value="Genomic_DNA"/>
</dbReference>
<dbReference type="InterPro" id="IPR001370">
    <property type="entry name" value="BIR_rpt"/>
</dbReference>
<dbReference type="Gene3D" id="1.10.1170.10">
    <property type="entry name" value="Inhibitor Of Apoptosis Protein (2mihbC-IAP-1), Chain A"/>
    <property type="match status" value="2"/>
</dbReference>
<feature type="compositionally biased region" description="Basic and acidic residues" evidence="1">
    <location>
        <begin position="115"/>
        <end position="127"/>
    </location>
</feature>
<feature type="region of interest" description="Disordered" evidence="1">
    <location>
        <begin position="329"/>
        <end position="367"/>
    </location>
</feature>
<dbReference type="SMART" id="SM00238">
    <property type="entry name" value="BIR"/>
    <property type="match status" value="2"/>
</dbReference>
<name>A0AA88YDJ5_PINIB</name>
<dbReference type="PANTHER" id="PTHR10044">
    <property type="entry name" value="INHIBITOR OF APOPTOSIS"/>
    <property type="match status" value="1"/>
</dbReference>
<reference evidence="2" key="1">
    <citation type="submission" date="2019-08" db="EMBL/GenBank/DDBJ databases">
        <title>The improved chromosome-level genome for the pearl oyster Pinctada fucata martensii using PacBio sequencing and Hi-C.</title>
        <authorList>
            <person name="Zheng Z."/>
        </authorList>
    </citation>
    <scope>NUCLEOTIDE SEQUENCE</scope>
    <source>
        <strain evidence="2">ZZ-2019</strain>
        <tissue evidence="2">Adductor muscle</tissue>
    </source>
</reference>
<evidence type="ECO:0000313" key="3">
    <source>
        <dbReference type="Proteomes" id="UP001186944"/>
    </source>
</evidence>
<feature type="region of interest" description="Disordered" evidence="1">
    <location>
        <begin position="84"/>
        <end position="103"/>
    </location>
</feature>